<comment type="subcellular location">
    <subcellularLocation>
        <location evidence="1">Cytoplasm</location>
        <location evidence="1">Cytoskeleton</location>
        <location evidence="1">Microtubule organizing center</location>
        <location evidence="1">Centrosome</location>
    </subcellularLocation>
</comment>
<protein>
    <recommendedName>
        <fullName evidence="5">Cilia-and flagella-associated protein 96</fullName>
    </recommendedName>
</protein>
<dbReference type="EMBL" id="BMAO01023323">
    <property type="protein sequence ID" value="GFQ88013.1"/>
    <property type="molecule type" value="Genomic_DNA"/>
</dbReference>
<gene>
    <name evidence="7" type="primary">C4orf47</name>
    <name evidence="7" type="ORF">TNCT_96621</name>
</gene>
<comment type="similarity">
    <text evidence="4">Belongs to the CFAP96 family.</text>
</comment>
<evidence type="ECO:0000313" key="8">
    <source>
        <dbReference type="Proteomes" id="UP000887116"/>
    </source>
</evidence>
<keyword evidence="2" id="KW-0963">Cytoplasm</keyword>
<keyword evidence="3" id="KW-0206">Cytoskeleton</keyword>
<dbReference type="Pfam" id="PF15239">
    <property type="entry name" value="CFAP96-like"/>
    <property type="match status" value="1"/>
</dbReference>
<dbReference type="InterPro" id="IPR029358">
    <property type="entry name" value="CFAP96"/>
</dbReference>
<name>A0A8X6FT43_TRICU</name>
<evidence type="ECO:0000256" key="1">
    <source>
        <dbReference type="ARBA" id="ARBA00004300"/>
    </source>
</evidence>
<evidence type="ECO:0000256" key="2">
    <source>
        <dbReference type="ARBA" id="ARBA00022490"/>
    </source>
</evidence>
<dbReference type="PANTHER" id="PTHR31144">
    <property type="entry name" value="UPF0602 PROTEIN C4ORF47"/>
    <property type="match status" value="1"/>
</dbReference>
<dbReference type="OrthoDB" id="283553at2759"/>
<evidence type="ECO:0000256" key="5">
    <source>
        <dbReference type="ARBA" id="ARBA00035693"/>
    </source>
</evidence>
<dbReference type="AlphaFoldDB" id="A0A8X6FT43"/>
<dbReference type="Proteomes" id="UP000887116">
    <property type="component" value="Unassembled WGS sequence"/>
</dbReference>
<comment type="caution">
    <text evidence="7">The sequence shown here is derived from an EMBL/GenBank/DDBJ whole genome shotgun (WGS) entry which is preliminary data.</text>
</comment>
<evidence type="ECO:0000313" key="7">
    <source>
        <dbReference type="EMBL" id="GFQ88013.1"/>
    </source>
</evidence>
<proteinExistence type="inferred from homology"/>
<reference evidence="7" key="1">
    <citation type="submission" date="2020-07" db="EMBL/GenBank/DDBJ databases">
        <title>Multicomponent nature underlies the extraordinary mechanical properties of spider dragline silk.</title>
        <authorList>
            <person name="Kono N."/>
            <person name="Nakamura H."/>
            <person name="Mori M."/>
            <person name="Yoshida Y."/>
            <person name="Ohtoshi R."/>
            <person name="Malay A.D."/>
            <person name="Moran D.A.P."/>
            <person name="Tomita M."/>
            <person name="Numata K."/>
            <person name="Arakawa K."/>
        </authorList>
    </citation>
    <scope>NUCLEOTIDE SEQUENCE</scope>
</reference>
<dbReference type="GO" id="GO:0005881">
    <property type="term" value="C:cytoplasmic microtubule"/>
    <property type="evidence" value="ECO:0007669"/>
    <property type="project" value="TreeGrafter"/>
</dbReference>
<dbReference type="GO" id="GO:0005813">
    <property type="term" value="C:centrosome"/>
    <property type="evidence" value="ECO:0007669"/>
    <property type="project" value="UniProtKB-SubCell"/>
</dbReference>
<keyword evidence="8" id="KW-1185">Reference proteome</keyword>
<evidence type="ECO:0000256" key="3">
    <source>
        <dbReference type="ARBA" id="ARBA00023212"/>
    </source>
</evidence>
<dbReference type="PANTHER" id="PTHR31144:SF1">
    <property type="entry name" value="UPF0602 PROTEIN C4ORF47"/>
    <property type="match status" value="1"/>
</dbReference>
<organism evidence="7 8">
    <name type="scientific">Trichonephila clavata</name>
    <name type="common">Joro spider</name>
    <name type="synonym">Nephila clavata</name>
    <dbReference type="NCBI Taxonomy" id="2740835"/>
    <lineage>
        <taxon>Eukaryota</taxon>
        <taxon>Metazoa</taxon>
        <taxon>Ecdysozoa</taxon>
        <taxon>Arthropoda</taxon>
        <taxon>Chelicerata</taxon>
        <taxon>Arachnida</taxon>
        <taxon>Araneae</taxon>
        <taxon>Araneomorphae</taxon>
        <taxon>Entelegynae</taxon>
        <taxon>Araneoidea</taxon>
        <taxon>Nephilidae</taxon>
        <taxon>Trichonephila</taxon>
    </lineage>
</organism>
<sequence>MGEEKERQEPDLTRIGLFKEMSYLEYSPPKLVFNEASYKGKQMMTNCTKPKSAMQDGYFDKSFPRIFEGEAYSDPIRLRRLNRLEAAKKNPDAKFIYSNPPKKPCGLGSNYGTFDDYAHKVEYFSSHPREVEPSEPPKRNFFVNPGKKGTGYGYANLTIGKMPPYFLQDEYEELKKTSHIPERPEPRPFKPYRAGLYQQEFFDKNPYRDAEPRPSPPPPQETELEESEEKAVFRPTSPAKKDGGMKAGCLNKFPKHTSEPFPKPYVEIRGVKHHVDKENKIFRPVPKLKPYPVKSIITKNVEKKVTPNNFLTTKGVVYCKK</sequence>
<accession>A0A8X6FT43</accession>
<evidence type="ECO:0000256" key="4">
    <source>
        <dbReference type="ARBA" id="ARBA00035656"/>
    </source>
</evidence>
<evidence type="ECO:0000256" key="6">
    <source>
        <dbReference type="SAM" id="MobiDB-lite"/>
    </source>
</evidence>
<feature type="region of interest" description="Disordered" evidence="6">
    <location>
        <begin position="206"/>
        <end position="255"/>
    </location>
</feature>